<dbReference type="Proteomes" id="UP000481252">
    <property type="component" value="Unassembled WGS sequence"/>
</dbReference>
<keyword evidence="1" id="KW-0812">Transmembrane</keyword>
<accession>A0A7C9R490</accession>
<dbReference type="AlphaFoldDB" id="A0A7C9R490"/>
<organism evidence="2 3">
    <name type="scientific">Mesorhizobium zhangyense</name>
    <dbReference type="NCBI Taxonomy" id="1776730"/>
    <lineage>
        <taxon>Bacteria</taxon>
        <taxon>Pseudomonadati</taxon>
        <taxon>Pseudomonadota</taxon>
        <taxon>Alphaproteobacteria</taxon>
        <taxon>Hyphomicrobiales</taxon>
        <taxon>Phyllobacteriaceae</taxon>
        <taxon>Mesorhizobium</taxon>
    </lineage>
</organism>
<name>A0A7C9R490_9HYPH</name>
<keyword evidence="1" id="KW-1133">Transmembrane helix</keyword>
<feature type="transmembrane region" description="Helical" evidence="1">
    <location>
        <begin position="46"/>
        <end position="70"/>
    </location>
</feature>
<gene>
    <name evidence="2" type="ORF">G6N74_00910</name>
</gene>
<proteinExistence type="predicted"/>
<evidence type="ECO:0000313" key="2">
    <source>
        <dbReference type="EMBL" id="NGN39614.1"/>
    </source>
</evidence>
<dbReference type="RefSeq" id="WP_165113307.1">
    <property type="nucleotide sequence ID" value="NZ_JAAKZG010000001.1"/>
</dbReference>
<dbReference type="EMBL" id="JAAKZG010000001">
    <property type="protein sequence ID" value="NGN39614.1"/>
    <property type="molecule type" value="Genomic_DNA"/>
</dbReference>
<keyword evidence="1" id="KW-0472">Membrane</keyword>
<evidence type="ECO:0000313" key="3">
    <source>
        <dbReference type="Proteomes" id="UP000481252"/>
    </source>
</evidence>
<protein>
    <submittedName>
        <fullName evidence="2">DUF3971 domain-containing protein</fullName>
    </submittedName>
</protein>
<evidence type="ECO:0000256" key="1">
    <source>
        <dbReference type="SAM" id="Phobius"/>
    </source>
</evidence>
<reference evidence="2 3" key="1">
    <citation type="submission" date="2020-02" db="EMBL/GenBank/DDBJ databases">
        <title>Genome sequence of the type strain CGMCC 1.15528 of Mesorhizobium zhangyense.</title>
        <authorList>
            <person name="Gao J."/>
            <person name="Sun J."/>
        </authorList>
    </citation>
    <scope>NUCLEOTIDE SEQUENCE [LARGE SCALE GENOMIC DNA]</scope>
    <source>
        <strain evidence="2 3">CGMCC 1.15528</strain>
    </source>
</reference>
<keyword evidence="3" id="KW-1185">Reference proteome</keyword>
<comment type="caution">
    <text evidence="2">The sequence shown here is derived from an EMBL/GenBank/DDBJ whole genome shotgun (WGS) entry which is preliminary data.</text>
</comment>
<sequence length="1135" mass="118865">MDHKVPKHEKIRFRRHEITDLSAFPSAEGQDFGKPRQNIARRCGRLALAAGAVLATVLAVLAAIVFAIGYSGMGSERLRAEAEKAIETFAGVDVTASMGPAGVSVDGSRLVALEVRDVSVKAADGAPIIDAGLVRFGVRFLPLLSGNIRLGSAGISDARITTAAMPMADRGDWTKILKNDDGLINPDKVAEAIFGQVSRALDALEVGSTRQIQLENVEFVLPEDGRVRIVRIAEASLSEAGPGELTFTADIDIDGRGLALTGTATRDTVSHRITDLNAQVKTAALAQETPALENGSDIGDFSLTIAGQQGIATNPSQLTASLSLDRAVLDLGKDGAFNGAVNVQATLLTGSNKIEIDRLRVATGRSNLEFNGAIGPRPATGLGGDKPLYRYELVSTAATLAPQDSPEPALDLIARVNGTFDAEKNLITADQIAVKSGSGEVVGTASLEIPGGGKAPGIALALAVHDMDVSHVKQIWPLFAAKGARSWVLDHVFGGRVLDGRLQFKVAPDRLGNGIPLTADEVSGRFQIDDTRFDTAGLIPPVRDAMGVVDFQGNDVDISLSSGTVFLPSGRSVIATDGKLRIEKANRPPLIGSLDINVAGEAAAITELASYDPINAMRFVGMKPDEFSGKVSGNVKADIPLSKGIDTSKLFWHVALDYEDLSLARPLDGQRISDADGTIVVEPDNAVITAKAKLNGIPADISIIEPLRAGGPERQRKVQLVLDDATRESVMPELSTLVTGTIKVNLDAKTAGSQAVTADLTNAKLDIPWVGWSKGPGIAADLSFTLQKSEGNSTLSDFRLEGKSFAIGGSIALAGGSFSSARLTTVKLNRDDNVAVSIKRSGKSYSVDVSGSQMDARSLIKQFTSDVGSSPAGKAGGGAGVSVNLDVRAITGFGGEQLSNVAVSYSGAGSKVNGLKVSAVTGSGSAVTVRSSSDGGQRSLQMQSADAGAILRFMNIYDNMQGGAIKLALAAAGDGPMSGQVDTSNFWIVNEPRLASIVSTTPPGDERSLNQAVKSNIDTSRVQFERGFAQIEKGQGYLKIGNGVLRGPLIGTTFQGTLYDERGNMAMTGTFMPAYGLNRIFGEIPLFGAILGNGRDRGLIGVTYRLSGNAKSPNMQINPLSVIAPGIFRSIFEFQ</sequence>